<keyword evidence="2" id="KW-1185">Reference proteome</keyword>
<comment type="caution">
    <text evidence="1">The sequence shown here is derived from an EMBL/GenBank/DDBJ whole genome shotgun (WGS) entry which is preliminary data.</text>
</comment>
<accession>A0A9W9MEK5</accession>
<dbReference type="EMBL" id="JAPQKP010000003">
    <property type="protein sequence ID" value="KAJ5198954.1"/>
    <property type="molecule type" value="Genomic_DNA"/>
</dbReference>
<protein>
    <recommendedName>
        <fullName evidence="3">Alpha-galactosidase A</fullName>
    </recommendedName>
</protein>
<dbReference type="AlphaFoldDB" id="A0A9W9MEK5"/>
<dbReference type="SUPFAM" id="SSF56112">
    <property type="entry name" value="Protein kinase-like (PK-like)"/>
    <property type="match status" value="1"/>
</dbReference>
<reference evidence="1" key="1">
    <citation type="submission" date="2022-11" db="EMBL/GenBank/DDBJ databases">
        <authorList>
            <person name="Petersen C."/>
        </authorList>
    </citation>
    <scope>NUCLEOTIDE SEQUENCE</scope>
    <source>
        <strain evidence="1">IBT 16849</strain>
    </source>
</reference>
<evidence type="ECO:0000313" key="2">
    <source>
        <dbReference type="Proteomes" id="UP001150879"/>
    </source>
</evidence>
<evidence type="ECO:0000313" key="1">
    <source>
        <dbReference type="EMBL" id="KAJ5198954.1"/>
    </source>
</evidence>
<sequence length="278" mass="31550">MFSHEYNRPSMQCANTPIQNQRSITLLQAEADDDNDSYCRFLINGSVRYITITQGIWSTKDMCFGPSLASILPDLPICDWKDGLVTKHPETGEPYFARAARTSFPGVKNTWYNAFVCYTDLEEARRLRTGVYEVKFPQFEELVVVNFARFDWEIGYMEGDTATYQSIEGYKIGPQFLGHLTEDGRVIGFLMERISNARHAGPRDLEICQQTLTRLHALGIEHGDVNRFNFMIRDSRAILNDFDTARKCADSKLLAEDIHNLLKALESSSDKGGGGYLC</sequence>
<organism evidence="1 2">
    <name type="scientific">Penicillium cf. griseofulvum</name>
    <dbReference type="NCBI Taxonomy" id="2972120"/>
    <lineage>
        <taxon>Eukaryota</taxon>
        <taxon>Fungi</taxon>
        <taxon>Dikarya</taxon>
        <taxon>Ascomycota</taxon>
        <taxon>Pezizomycotina</taxon>
        <taxon>Eurotiomycetes</taxon>
        <taxon>Eurotiomycetidae</taxon>
        <taxon>Eurotiales</taxon>
        <taxon>Aspergillaceae</taxon>
        <taxon>Penicillium</taxon>
    </lineage>
</organism>
<name>A0A9W9MEK5_9EURO</name>
<evidence type="ECO:0008006" key="3">
    <source>
        <dbReference type="Google" id="ProtNLM"/>
    </source>
</evidence>
<dbReference type="Gene3D" id="1.10.510.10">
    <property type="entry name" value="Transferase(Phosphotransferase) domain 1"/>
    <property type="match status" value="1"/>
</dbReference>
<dbReference type="InterPro" id="IPR011009">
    <property type="entry name" value="Kinase-like_dom_sf"/>
</dbReference>
<dbReference type="Proteomes" id="UP001150879">
    <property type="component" value="Unassembled WGS sequence"/>
</dbReference>
<gene>
    <name evidence="1" type="ORF">N7472_004158</name>
</gene>
<proteinExistence type="predicted"/>
<reference evidence="1" key="2">
    <citation type="journal article" date="2023" name="IMA Fungus">
        <title>Comparative genomic study of the Penicillium genus elucidates a diverse pangenome and 15 lateral gene transfer events.</title>
        <authorList>
            <person name="Petersen C."/>
            <person name="Sorensen T."/>
            <person name="Nielsen M.R."/>
            <person name="Sondergaard T.E."/>
            <person name="Sorensen J.L."/>
            <person name="Fitzpatrick D.A."/>
            <person name="Frisvad J.C."/>
            <person name="Nielsen K.L."/>
        </authorList>
    </citation>
    <scope>NUCLEOTIDE SEQUENCE</scope>
    <source>
        <strain evidence="1">IBT 16849</strain>
    </source>
</reference>